<keyword evidence="2" id="KW-0808">Transferase</keyword>
<reference evidence="2 3" key="2">
    <citation type="journal article" date="2010" name="J. Bacteriol.">
        <title>Complete genome sequence of Beijerinckia indica subsp. indica.</title>
        <authorList>
            <person name="Tamas I."/>
            <person name="Dedysh S.N."/>
            <person name="Liesack W."/>
            <person name="Stott M.B."/>
            <person name="Alam M."/>
            <person name="Murrell J.C."/>
            <person name="Dunfield P.F."/>
        </authorList>
    </citation>
    <scope>NUCLEOTIDE SEQUENCE [LARGE SCALE GENOMIC DNA]</scope>
    <source>
        <strain evidence="3">ATCC 9039 / DSM 1715 / NCIMB 8712</strain>
    </source>
</reference>
<dbReference type="Gene3D" id="3.40.630.30">
    <property type="match status" value="1"/>
</dbReference>
<dbReference type="OrthoDB" id="9797178at2"/>
<dbReference type="HOGENOM" id="CLU_081840_2_0_5"/>
<protein>
    <submittedName>
        <fullName evidence="2">GCN5-related N-acetyltransferase</fullName>
    </submittedName>
</protein>
<sequence>MNIEIRAERAGDAQTIRQVTDTAFKLNTHSSGTEGAIIDALREARALTVSLVATVDKEVVGHVAFSPVTIDGRDLSWFGLGPVSVRPDFHRQGIGGALIREGLVRLKQAGAAGCLLLGDPAFYRRFGFENDPALKFEDAPAEYFLRLPFGSSTPSGIVAFHEGFAAT</sequence>
<proteinExistence type="predicted"/>
<organism evidence="2 3">
    <name type="scientific">Beijerinckia indica subsp. indica (strain ATCC 9039 / DSM 1715 / NCIMB 8712)</name>
    <dbReference type="NCBI Taxonomy" id="395963"/>
    <lineage>
        <taxon>Bacteria</taxon>
        <taxon>Pseudomonadati</taxon>
        <taxon>Pseudomonadota</taxon>
        <taxon>Alphaproteobacteria</taxon>
        <taxon>Hyphomicrobiales</taxon>
        <taxon>Beijerinckiaceae</taxon>
        <taxon>Beijerinckia</taxon>
    </lineage>
</organism>
<dbReference type="KEGG" id="bid:Bind_1629"/>
<dbReference type="Proteomes" id="UP000001695">
    <property type="component" value="Chromosome"/>
</dbReference>
<name>B2IC05_BEII9</name>
<evidence type="ECO:0000313" key="2">
    <source>
        <dbReference type="EMBL" id="ACB95260.1"/>
    </source>
</evidence>
<dbReference type="eggNOG" id="COG3153">
    <property type="taxonomic scope" value="Bacteria"/>
</dbReference>
<dbReference type="PROSITE" id="PS51186">
    <property type="entry name" value="GNAT"/>
    <property type="match status" value="1"/>
</dbReference>
<dbReference type="InterPro" id="IPR016181">
    <property type="entry name" value="Acyl_CoA_acyltransferase"/>
</dbReference>
<reference evidence="3" key="1">
    <citation type="submission" date="2008-03" db="EMBL/GenBank/DDBJ databases">
        <title>Complete sequence of chromosome of Beijerinckia indica subsp. indica ATCC 9039.</title>
        <authorList>
            <consortium name="US DOE Joint Genome Institute"/>
            <person name="Copeland A."/>
            <person name="Lucas S."/>
            <person name="Lapidus A."/>
            <person name="Glavina del Rio T."/>
            <person name="Dalin E."/>
            <person name="Tice H."/>
            <person name="Bruce D."/>
            <person name="Goodwin L."/>
            <person name="Pitluck S."/>
            <person name="LaButti K."/>
            <person name="Schmutz J."/>
            <person name="Larimer F."/>
            <person name="Land M."/>
            <person name="Hauser L."/>
            <person name="Kyrpides N."/>
            <person name="Mikhailova N."/>
            <person name="Dunfield P.F."/>
            <person name="Dedysh S.N."/>
            <person name="Liesack W."/>
            <person name="Saw J.H."/>
            <person name="Alam M."/>
            <person name="Chen Y."/>
            <person name="Murrell J.C."/>
            <person name="Richardson P."/>
        </authorList>
    </citation>
    <scope>NUCLEOTIDE SEQUENCE [LARGE SCALE GENOMIC DNA]</scope>
    <source>
        <strain evidence="3">ATCC 9039 / DSM 1715 / NCIMB 8712</strain>
    </source>
</reference>
<dbReference type="GO" id="GO:0016747">
    <property type="term" value="F:acyltransferase activity, transferring groups other than amino-acyl groups"/>
    <property type="evidence" value="ECO:0007669"/>
    <property type="project" value="InterPro"/>
</dbReference>
<evidence type="ECO:0000259" key="1">
    <source>
        <dbReference type="PROSITE" id="PS51186"/>
    </source>
</evidence>
<gene>
    <name evidence="2" type="ordered locus">Bind_1629</name>
</gene>
<dbReference type="Pfam" id="PF13508">
    <property type="entry name" value="Acetyltransf_7"/>
    <property type="match status" value="1"/>
</dbReference>
<dbReference type="AlphaFoldDB" id="B2IC05"/>
<dbReference type="SUPFAM" id="SSF55729">
    <property type="entry name" value="Acyl-CoA N-acyltransferases (Nat)"/>
    <property type="match status" value="1"/>
</dbReference>
<accession>B2IC05</accession>
<keyword evidence="3" id="KW-1185">Reference proteome</keyword>
<dbReference type="STRING" id="395963.Bind_1629"/>
<dbReference type="EMBL" id="CP001016">
    <property type="protein sequence ID" value="ACB95260.1"/>
    <property type="molecule type" value="Genomic_DNA"/>
</dbReference>
<dbReference type="CDD" id="cd04301">
    <property type="entry name" value="NAT_SF"/>
    <property type="match status" value="1"/>
</dbReference>
<feature type="domain" description="N-acetyltransferase" evidence="1">
    <location>
        <begin position="3"/>
        <end position="150"/>
    </location>
</feature>
<dbReference type="InterPro" id="IPR000182">
    <property type="entry name" value="GNAT_dom"/>
</dbReference>
<evidence type="ECO:0000313" key="3">
    <source>
        <dbReference type="Proteomes" id="UP000001695"/>
    </source>
</evidence>